<reference evidence="2 3" key="1">
    <citation type="submission" date="2018-07" db="EMBL/GenBank/DDBJ databases">
        <title>Draft genome of the type strain Streptomyces armeniacus ATCC 15676.</title>
        <authorList>
            <person name="Labana P."/>
            <person name="Gosse J.T."/>
            <person name="Boddy C.N."/>
        </authorList>
    </citation>
    <scope>NUCLEOTIDE SEQUENCE [LARGE SCALE GENOMIC DNA]</scope>
    <source>
        <strain evidence="2 3">ATCC 15676</strain>
    </source>
</reference>
<feature type="region of interest" description="Disordered" evidence="1">
    <location>
        <begin position="1"/>
        <end position="122"/>
    </location>
</feature>
<feature type="compositionally biased region" description="Low complexity" evidence="1">
    <location>
        <begin position="65"/>
        <end position="83"/>
    </location>
</feature>
<dbReference type="Proteomes" id="UP000254425">
    <property type="component" value="Chromosome"/>
</dbReference>
<protein>
    <submittedName>
        <fullName evidence="2">Uncharacterized protein</fullName>
    </submittedName>
</protein>
<keyword evidence="3" id="KW-1185">Reference proteome</keyword>
<gene>
    <name evidence="2" type="ORF">DVA86_34815</name>
</gene>
<evidence type="ECO:0000313" key="2">
    <source>
        <dbReference type="EMBL" id="AXK36926.1"/>
    </source>
</evidence>
<name>A0A345XZ60_9ACTN</name>
<organism evidence="2 3">
    <name type="scientific">Streptomyces armeniacus</name>
    <dbReference type="NCBI Taxonomy" id="83291"/>
    <lineage>
        <taxon>Bacteria</taxon>
        <taxon>Bacillati</taxon>
        <taxon>Actinomycetota</taxon>
        <taxon>Actinomycetes</taxon>
        <taxon>Kitasatosporales</taxon>
        <taxon>Streptomycetaceae</taxon>
        <taxon>Streptomyces</taxon>
    </lineage>
</organism>
<sequence length="145" mass="14502">MENADSAASDGREPSPAPTVSATTAYTRSRTVVAGTSVTAPRREGEGVRVSPGGTATYATRPRPARSSSTPMSTISSAAAESSTPVRCSSHQPRSRRAAPGSANSSPYIGGTSTGMFPPAVAASDRIPTATASASSGSLTSTRQA</sequence>
<dbReference type="KEGG" id="sarm:DVA86_34815"/>
<feature type="compositionally biased region" description="Polar residues" evidence="1">
    <location>
        <begin position="18"/>
        <end position="39"/>
    </location>
</feature>
<accession>A0A345XZ60</accession>
<dbReference type="EMBL" id="CP031320">
    <property type="protein sequence ID" value="AXK36926.1"/>
    <property type="molecule type" value="Genomic_DNA"/>
</dbReference>
<evidence type="ECO:0000313" key="3">
    <source>
        <dbReference type="Proteomes" id="UP000254425"/>
    </source>
</evidence>
<proteinExistence type="predicted"/>
<evidence type="ECO:0000256" key="1">
    <source>
        <dbReference type="SAM" id="MobiDB-lite"/>
    </source>
</evidence>
<dbReference type="AlphaFoldDB" id="A0A345XZ60"/>